<keyword evidence="2" id="KW-0813">Transport</keyword>
<dbReference type="GO" id="GO:0022857">
    <property type="term" value="F:transmembrane transporter activity"/>
    <property type="evidence" value="ECO:0007669"/>
    <property type="project" value="InterPro"/>
</dbReference>
<proteinExistence type="predicted"/>
<feature type="compositionally biased region" description="Basic and acidic residues" evidence="6">
    <location>
        <begin position="17"/>
        <end position="26"/>
    </location>
</feature>
<dbReference type="PANTHER" id="PTHR45649">
    <property type="entry name" value="AMINO-ACID PERMEASE BAT1"/>
    <property type="match status" value="1"/>
</dbReference>
<dbReference type="GO" id="GO:0006865">
    <property type="term" value="P:amino acid transport"/>
    <property type="evidence" value="ECO:0007669"/>
    <property type="project" value="InterPro"/>
</dbReference>
<evidence type="ECO:0000256" key="3">
    <source>
        <dbReference type="ARBA" id="ARBA00022692"/>
    </source>
</evidence>
<name>A0A6A6A2D5_9PLEO</name>
<evidence type="ECO:0000313" key="8">
    <source>
        <dbReference type="EMBL" id="KAF2124741.1"/>
    </source>
</evidence>
<dbReference type="PANTHER" id="PTHR45649:SF23">
    <property type="entry name" value="TRANSPORTER, PUTATIVE (EUROFUNG)-RELATED"/>
    <property type="match status" value="1"/>
</dbReference>
<dbReference type="Proteomes" id="UP000799771">
    <property type="component" value="Unassembled WGS sequence"/>
</dbReference>
<evidence type="ECO:0000256" key="7">
    <source>
        <dbReference type="SAM" id="Phobius"/>
    </source>
</evidence>
<dbReference type="OrthoDB" id="3900342at2759"/>
<protein>
    <submittedName>
        <fullName evidence="8">Amino acid transporter</fullName>
    </submittedName>
</protein>
<dbReference type="EMBL" id="ML977518">
    <property type="protein sequence ID" value="KAF2124741.1"/>
    <property type="molecule type" value="Genomic_DNA"/>
</dbReference>
<feature type="transmembrane region" description="Helical" evidence="7">
    <location>
        <begin position="359"/>
        <end position="385"/>
    </location>
</feature>
<dbReference type="InterPro" id="IPR002293">
    <property type="entry name" value="AA/rel_permease1"/>
</dbReference>
<comment type="subcellular location">
    <subcellularLocation>
        <location evidence="1">Membrane</location>
        <topology evidence="1">Multi-pass membrane protein</topology>
    </subcellularLocation>
</comment>
<feature type="region of interest" description="Disordered" evidence="6">
    <location>
        <begin position="15"/>
        <end position="47"/>
    </location>
</feature>
<dbReference type="InterPro" id="IPR004840">
    <property type="entry name" value="Amino_acid_permease_CS"/>
</dbReference>
<keyword evidence="5 7" id="KW-0472">Membrane</keyword>
<dbReference type="RefSeq" id="XP_033519134.1">
    <property type="nucleotide sequence ID" value="XM_033662014.1"/>
</dbReference>
<gene>
    <name evidence="8" type="ORF">P153DRAFT_126330</name>
</gene>
<evidence type="ECO:0000313" key="9">
    <source>
        <dbReference type="Proteomes" id="UP000799771"/>
    </source>
</evidence>
<feature type="transmembrane region" description="Helical" evidence="7">
    <location>
        <begin position="193"/>
        <end position="212"/>
    </location>
</feature>
<evidence type="ECO:0000256" key="1">
    <source>
        <dbReference type="ARBA" id="ARBA00004141"/>
    </source>
</evidence>
<keyword evidence="4 7" id="KW-1133">Transmembrane helix</keyword>
<sequence length="554" mass="59297">MAEYRYGTQSDAFAAENDLHHAPSHEKKSRKLSIGRDPSSEDPNDADDVLAAMGYKSELVRSRSTLQVAFMSFVLASIPYGLATTLYYPVVCGGPTNIIWGWLGVSCIIVCVAASLGEITSVFPTSGGVYYQTFMLAPPSYRKIASWICGWSFVVGNITITLSVNFATSLFLVACINVFESSPGVGILSGEPYQIYLIFLGITLICNLVSSLGNKWLPWLDTFAIFWTFAGVIAIIVCVLAIAKNGRHSATYVFTEFDASNSGWVPGWSFCVGLLHAAYATSSTGMIISMCEEVEHPATQVPKAMVATVVLNTICGLVFLIPLVFVLPDQAMLAGLLSGQPTPVIIRDAVGSPGAAIGLLAPLLVLGFFCGIGCTTAASRATWAFARDGAIPGYKLWKVINTKLDVPLNAMMLSMVVQLLLGLLYFGAAAAFNAFSGVGVICLTVSYAIPIIVSLIGGRKQVKTGSFHLGALGTFCNVIAIAWSLLATPLFSMPTYLPVTPTSMNYASVVFAAFFLIATVWYFVWGKKNYEGPPTHEDAVLVARRASTISARSK</sequence>
<feature type="transmembrane region" description="Helical" evidence="7">
    <location>
        <begin position="144"/>
        <end position="173"/>
    </location>
</feature>
<dbReference type="Pfam" id="PF13520">
    <property type="entry name" value="AA_permease_2"/>
    <property type="match status" value="1"/>
</dbReference>
<evidence type="ECO:0000256" key="4">
    <source>
        <dbReference type="ARBA" id="ARBA00022989"/>
    </source>
</evidence>
<dbReference type="AlphaFoldDB" id="A0A6A6A2D5"/>
<feature type="transmembrane region" description="Helical" evidence="7">
    <location>
        <begin position="506"/>
        <end position="525"/>
    </location>
</feature>
<keyword evidence="9" id="KW-1185">Reference proteome</keyword>
<evidence type="ECO:0000256" key="2">
    <source>
        <dbReference type="ARBA" id="ARBA00022448"/>
    </source>
</evidence>
<feature type="transmembrane region" description="Helical" evidence="7">
    <location>
        <begin position="304"/>
        <end position="327"/>
    </location>
</feature>
<feature type="transmembrane region" description="Helical" evidence="7">
    <location>
        <begin position="263"/>
        <end position="283"/>
    </location>
</feature>
<dbReference type="PROSITE" id="PS00218">
    <property type="entry name" value="AMINO_ACID_PERMEASE_1"/>
    <property type="match status" value="1"/>
</dbReference>
<evidence type="ECO:0000256" key="5">
    <source>
        <dbReference type="ARBA" id="ARBA00023136"/>
    </source>
</evidence>
<feature type="transmembrane region" description="Helical" evidence="7">
    <location>
        <begin position="467"/>
        <end position="486"/>
    </location>
</feature>
<keyword evidence="3 7" id="KW-0812">Transmembrane</keyword>
<dbReference type="Gene3D" id="1.20.1740.10">
    <property type="entry name" value="Amino acid/polyamine transporter I"/>
    <property type="match status" value="1"/>
</dbReference>
<feature type="transmembrane region" description="Helical" evidence="7">
    <location>
        <begin position="66"/>
        <end position="87"/>
    </location>
</feature>
<organism evidence="8 9">
    <name type="scientific">Dothidotthia symphoricarpi CBS 119687</name>
    <dbReference type="NCBI Taxonomy" id="1392245"/>
    <lineage>
        <taxon>Eukaryota</taxon>
        <taxon>Fungi</taxon>
        <taxon>Dikarya</taxon>
        <taxon>Ascomycota</taxon>
        <taxon>Pezizomycotina</taxon>
        <taxon>Dothideomycetes</taxon>
        <taxon>Pleosporomycetidae</taxon>
        <taxon>Pleosporales</taxon>
        <taxon>Dothidotthiaceae</taxon>
        <taxon>Dothidotthia</taxon>
    </lineage>
</organism>
<dbReference type="GO" id="GO:0016020">
    <property type="term" value="C:membrane"/>
    <property type="evidence" value="ECO:0007669"/>
    <property type="project" value="UniProtKB-SubCell"/>
</dbReference>
<feature type="transmembrane region" description="Helical" evidence="7">
    <location>
        <begin position="406"/>
        <end position="428"/>
    </location>
</feature>
<accession>A0A6A6A2D5</accession>
<feature type="transmembrane region" description="Helical" evidence="7">
    <location>
        <begin position="224"/>
        <end position="243"/>
    </location>
</feature>
<feature type="transmembrane region" description="Helical" evidence="7">
    <location>
        <begin position="99"/>
        <end position="123"/>
    </location>
</feature>
<dbReference type="PIRSF" id="PIRSF006060">
    <property type="entry name" value="AA_transporter"/>
    <property type="match status" value="1"/>
</dbReference>
<evidence type="ECO:0000256" key="6">
    <source>
        <dbReference type="SAM" id="MobiDB-lite"/>
    </source>
</evidence>
<reference evidence="8" key="1">
    <citation type="journal article" date="2020" name="Stud. Mycol.">
        <title>101 Dothideomycetes genomes: a test case for predicting lifestyles and emergence of pathogens.</title>
        <authorList>
            <person name="Haridas S."/>
            <person name="Albert R."/>
            <person name="Binder M."/>
            <person name="Bloem J."/>
            <person name="Labutti K."/>
            <person name="Salamov A."/>
            <person name="Andreopoulos B."/>
            <person name="Baker S."/>
            <person name="Barry K."/>
            <person name="Bills G."/>
            <person name="Bluhm B."/>
            <person name="Cannon C."/>
            <person name="Castanera R."/>
            <person name="Culley D."/>
            <person name="Daum C."/>
            <person name="Ezra D."/>
            <person name="Gonzalez J."/>
            <person name="Henrissat B."/>
            <person name="Kuo A."/>
            <person name="Liang C."/>
            <person name="Lipzen A."/>
            <person name="Lutzoni F."/>
            <person name="Magnuson J."/>
            <person name="Mondo S."/>
            <person name="Nolan M."/>
            <person name="Ohm R."/>
            <person name="Pangilinan J."/>
            <person name="Park H.-J."/>
            <person name="Ramirez L."/>
            <person name="Alfaro M."/>
            <person name="Sun H."/>
            <person name="Tritt A."/>
            <person name="Yoshinaga Y."/>
            <person name="Zwiers L.-H."/>
            <person name="Turgeon B."/>
            <person name="Goodwin S."/>
            <person name="Spatafora J."/>
            <person name="Crous P."/>
            <person name="Grigoriev I."/>
        </authorList>
    </citation>
    <scope>NUCLEOTIDE SEQUENCE</scope>
    <source>
        <strain evidence="8">CBS 119687</strain>
    </source>
</reference>
<dbReference type="GeneID" id="54402446"/>
<feature type="transmembrane region" description="Helical" evidence="7">
    <location>
        <begin position="434"/>
        <end position="455"/>
    </location>
</feature>